<evidence type="ECO:0000256" key="6">
    <source>
        <dbReference type="SAM" id="Phobius"/>
    </source>
</evidence>
<comment type="caution">
    <text evidence="7">The sequence shown here is derived from an EMBL/GenBank/DDBJ whole genome shotgun (WGS) entry which is preliminary data.</text>
</comment>
<evidence type="ECO:0000256" key="2">
    <source>
        <dbReference type="ARBA" id="ARBA00009765"/>
    </source>
</evidence>
<dbReference type="InterPro" id="IPR045863">
    <property type="entry name" value="CorA_TM1_TM2"/>
</dbReference>
<dbReference type="PANTHER" id="PTHR47891">
    <property type="entry name" value="TRANSPORTER-RELATED"/>
    <property type="match status" value="1"/>
</dbReference>
<dbReference type="GO" id="GO:0046873">
    <property type="term" value="F:metal ion transmembrane transporter activity"/>
    <property type="evidence" value="ECO:0007669"/>
    <property type="project" value="InterPro"/>
</dbReference>
<keyword evidence="3 6" id="KW-0812">Transmembrane</keyword>
<name>A0A2J9PL50_9LACT</name>
<dbReference type="SUPFAM" id="SSF144083">
    <property type="entry name" value="Magnesium transport protein CorA, transmembrane region"/>
    <property type="match status" value="1"/>
</dbReference>
<evidence type="ECO:0000256" key="1">
    <source>
        <dbReference type="ARBA" id="ARBA00004141"/>
    </source>
</evidence>
<reference evidence="8" key="1">
    <citation type="submission" date="2017-12" db="EMBL/GenBank/DDBJ databases">
        <title>FDA dAtabase for Regulatory Grade micrObial Sequences (FDA-ARGOS): Supporting development and validation of Infectious Disease Dx tests.</title>
        <authorList>
            <person name="Hoffmann M."/>
            <person name="Allard M."/>
            <person name="Evans P."/>
            <person name="Brown E."/>
            <person name="Tallon L."/>
            <person name="Sadzewicz L."/>
            <person name="Sengamalay N."/>
            <person name="Ott S."/>
            <person name="Godinez A."/>
            <person name="Nagaraj S."/>
            <person name="Vavikolanu K."/>
            <person name="Aluvathingal J."/>
            <person name="Nadendla S."/>
            <person name="Sichtig H."/>
        </authorList>
    </citation>
    <scope>NUCLEOTIDE SEQUENCE [LARGE SCALE GENOMIC DNA]</scope>
    <source>
        <strain evidence="8">FDAARGOS_249</strain>
    </source>
</reference>
<evidence type="ECO:0000256" key="3">
    <source>
        <dbReference type="ARBA" id="ARBA00022692"/>
    </source>
</evidence>
<dbReference type="InterPro" id="IPR045861">
    <property type="entry name" value="CorA_cytoplasmic_dom"/>
</dbReference>
<protein>
    <submittedName>
        <fullName evidence="7">Magnesium transporter CorA</fullName>
    </submittedName>
</protein>
<sequence>MVYQKVIQFDQENQFQDGLANEVKQLTWLHYENPDKGEVRQVLEDYHLPVHFGEYVYDQFETSWIEYYRNDAGDLFTYIIIQYPYGHEVISENTYHTAPLVIVMGQDLVMTFMNHTDMPFMLDIQRLNFPSDFPMTSAYAFVMYMFYEVAQAHIDAVTIMHGLIKQAEEEARHSTKNNVSYALINVNKGLVYLSTAVHNNAKTLSRINQYFNQLENDTRYHERVLNRVQIEMNQAVTMIENDMAVIDKLNDMLSNVISNNLNDVMKRLTVITIIMTVPTITAGLWGMNVALPLEDNVHGFSIILVGSIILSVIIYFIIDRMNLFK</sequence>
<dbReference type="Gene3D" id="1.20.58.340">
    <property type="entry name" value="Magnesium transport protein CorA, transmembrane region"/>
    <property type="match status" value="2"/>
</dbReference>
<keyword evidence="4 6" id="KW-1133">Transmembrane helix</keyword>
<keyword evidence="5 6" id="KW-0472">Membrane</keyword>
<feature type="transmembrane region" description="Helical" evidence="6">
    <location>
        <begin position="268"/>
        <end position="287"/>
    </location>
</feature>
<dbReference type="Pfam" id="PF01544">
    <property type="entry name" value="CorA"/>
    <property type="match status" value="1"/>
</dbReference>
<dbReference type="GO" id="GO:0016020">
    <property type="term" value="C:membrane"/>
    <property type="evidence" value="ECO:0007669"/>
    <property type="project" value="UniProtKB-SubCell"/>
</dbReference>
<dbReference type="Gene3D" id="3.30.460.20">
    <property type="entry name" value="CorA soluble domain-like"/>
    <property type="match status" value="1"/>
</dbReference>
<dbReference type="SUPFAM" id="SSF143865">
    <property type="entry name" value="CorA soluble domain-like"/>
    <property type="match status" value="1"/>
</dbReference>
<dbReference type="Proteomes" id="UP000192813">
    <property type="component" value="Unassembled WGS sequence"/>
</dbReference>
<evidence type="ECO:0000313" key="8">
    <source>
        <dbReference type="Proteomes" id="UP000192813"/>
    </source>
</evidence>
<organism evidence="7 8">
    <name type="scientific">Aerococcus viridans</name>
    <dbReference type="NCBI Taxonomy" id="1377"/>
    <lineage>
        <taxon>Bacteria</taxon>
        <taxon>Bacillati</taxon>
        <taxon>Bacillota</taxon>
        <taxon>Bacilli</taxon>
        <taxon>Lactobacillales</taxon>
        <taxon>Aerococcaceae</taxon>
        <taxon>Aerococcus</taxon>
    </lineage>
</organism>
<accession>A0A2J9PL50</accession>
<comment type="similarity">
    <text evidence="2">Belongs to the CorA metal ion transporter (MIT) (TC 1.A.35) family.</text>
</comment>
<evidence type="ECO:0000256" key="4">
    <source>
        <dbReference type="ARBA" id="ARBA00022989"/>
    </source>
</evidence>
<dbReference type="PANTHER" id="PTHR47891:SF1">
    <property type="entry name" value="CORA-MAGNESIUM AND COBALT TRANSPORTER"/>
    <property type="match status" value="1"/>
</dbReference>
<proteinExistence type="inferred from homology"/>
<gene>
    <name evidence="7" type="ORF">A6J77_001885</name>
</gene>
<dbReference type="EMBL" id="NBTM02000001">
    <property type="protein sequence ID" value="PNL91065.1"/>
    <property type="molecule type" value="Genomic_DNA"/>
</dbReference>
<comment type="subcellular location">
    <subcellularLocation>
        <location evidence="1">Membrane</location>
        <topology evidence="1">Multi-pass membrane protein</topology>
    </subcellularLocation>
</comment>
<dbReference type="InterPro" id="IPR002523">
    <property type="entry name" value="MgTranspt_CorA/ZnTranspt_ZntB"/>
</dbReference>
<dbReference type="RefSeq" id="WP_083067824.1">
    <property type="nucleotide sequence ID" value="NZ_NBTM02000001.1"/>
</dbReference>
<evidence type="ECO:0000313" key="7">
    <source>
        <dbReference type="EMBL" id="PNL91065.1"/>
    </source>
</evidence>
<dbReference type="InterPro" id="IPR047199">
    <property type="entry name" value="CorA-like"/>
</dbReference>
<dbReference type="CDD" id="cd12827">
    <property type="entry name" value="EcCorA_ZntB-like_u2"/>
    <property type="match status" value="1"/>
</dbReference>
<evidence type="ECO:0000256" key="5">
    <source>
        <dbReference type="ARBA" id="ARBA00023136"/>
    </source>
</evidence>
<dbReference type="AlphaFoldDB" id="A0A2J9PL50"/>
<feature type="transmembrane region" description="Helical" evidence="6">
    <location>
        <begin position="299"/>
        <end position="318"/>
    </location>
</feature>